<gene>
    <name evidence="1" type="ORF">HO173_001447</name>
</gene>
<organism evidence="1 2">
    <name type="scientific">Letharia columbiana</name>
    <dbReference type="NCBI Taxonomy" id="112416"/>
    <lineage>
        <taxon>Eukaryota</taxon>
        <taxon>Fungi</taxon>
        <taxon>Dikarya</taxon>
        <taxon>Ascomycota</taxon>
        <taxon>Pezizomycotina</taxon>
        <taxon>Lecanoromycetes</taxon>
        <taxon>OSLEUM clade</taxon>
        <taxon>Lecanoromycetidae</taxon>
        <taxon>Lecanorales</taxon>
        <taxon>Lecanorineae</taxon>
        <taxon>Parmeliaceae</taxon>
        <taxon>Letharia</taxon>
    </lineage>
</organism>
<accession>A0A8H6L9I7</accession>
<reference evidence="1 2" key="1">
    <citation type="journal article" date="2020" name="Genomics">
        <title>Complete, high-quality genomes from long-read metagenomic sequencing of two wolf lichen thalli reveals enigmatic genome architecture.</title>
        <authorList>
            <person name="McKenzie S.K."/>
            <person name="Walston R.F."/>
            <person name="Allen J.L."/>
        </authorList>
    </citation>
    <scope>NUCLEOTIDE SEQUENCE [LARGE SCALE GENOMIC DNA]</scope>
    <source>
        <strain evidence="1">WasteWater2</strain>
    </source>
</reference>
<sequence length="78" mass="9424">MAEKADPKGRLAVFGEVERRQDFIKDMRLRVLSVRDEVRQYLALLVRMLVHRGWRMLGRWSGQRRRSRNRYKCMNAGF</sequence>
<dbReference type="RefSeq" id="XP_037170033.1">
    <property type="nucleotide sequence ID" value="XM_037303386.1"/>
</dbReference>
<name>A0A8H6L9I7_9LECA</name>
<comment type="caution">
    <text evidence="1">The sequence shown here is derived from an EMBL/GenBank/DDBJ whole genome shotgun (WGS) entry which is preliminary data.</text>
</comment>
<dbReference type="Proteomes" id="UP000578531">
    <property type="component" value="Unassembled WGS sequence"/>
</dbReference>
<keyword evidence="2" id="KW-1185">Reference proteome</keyword>
<evidence type="ECO:0000313" key="2">
    <source>
        <dbReference type="Proteomes" id="UP000578531"/>
    </source>
</evidence>
<dbReference type="AlphaFoldDB" id="A0A8H6L9I7"/>
<evidence type="ECO:0000313" key="1">
    <source>
        <dbReference type="EMBL" id="KAF6240774.1"/>
    </source>
</evidence>
<protein>
    <submittedName>
        <fullName evidence="1">Uncharacterized protein</fullName>
    </submittedName>
</protein>
<dbReference type="EMBL" id="JACCJC010000003">
    <property type="protein sequence ID" value="KAF6240774.1"/>
    <property type="molecule type" value="Genomic_DNA"/>
</dbReference>
<dbReference type="GeneID" id="59283121"/>
<proteinExistence type="predicted"/>